<reference evidence="1 2" key="1">
    <citation type="journal article" date="2020" name="Microorganisms">
        <title>Osmotic Adaptation and Compatible Solute Biosynthesis of Phototrophic Bacteria as Revealed from Genome Analyses.</title>
        <authorList>
            <person name="Imhoff J.F."/>
            <person name="Rahn T."/>
            <person name="Kunzel S."/>
            <person name="Keller A."/>
            <person name="Neulinger S.C."/>
        </authorList>
    </citation>
    <scope>NUCLEOTIDE SEQUENCE [LARGE SCALE GENOMIC DNA]</scope>
    <source>
        <strain evidence="1 2">DSM 25653</strain>
    </source>
</reference>
<name>A0A9X0W5J4_9GAMM</name>
<keyword evidence="2" id="KW-1185">Reference proteome</keyword>
<accession>A0A9X0W5J4</accession>
<proteinExistence type="predicted"/>
<dbReference type="EMBL" id="NRRY01000003">
    <property type="protein sequence ID" value="MBK1617394.1"/>
    <property type="molecule type" value="Genomic_DNA"/>
</dbReference>
<dbReference type="Proteomes" id="UP001138768">
    <property type="component" value="Unassembled WGS sequence"/>
</dbReference>
<dbReference type="AlphaFoldDB" id="A0A9X0W5J4"/>
<organism evidence="1 2">
    <name type="scientific">Lamprobacter modestohalophilus</name>
    <dbReference type="NCBI Taxonomy" id="1064514"/>
    <lineage>
        <taxon>Bacteria</taxon>
        <taxon>Pseudomonadati</taxon>
        <taxon>Pseudomonadota</taxon>
        <taxon>Gammaproteobacteria</taxon>
        <taxon>Chromatiales</taxon>
        <taxon>Chromatiaceae</taxon>
        <taxon>Lamprobacter</taxon>
    </lineage>
</organism>
<evidence type="ECO:0000313" key="1">
    <source>
        <dbReference type="EMBL" id="MBK1617394.1"/>
    </source>
</evidence>
<gene>
    <name evidence="1" type="ORF">CKO42_02770</name>
</gene>
<sequence>MHSFPHSQRFQMTLASLFAYCGIVGSCVFSSTAAATDWNFSKQVALDTTFSDNINLSASDKESDVFASLTPGFVLQGNGRQLDVNLAYAPRLRYYLSESSNNRVDNNLQANATTRFYDDRLSVDFSASARQTFIDPFLARGDAANNTDNVQTTYSYAIAPLLRTSLGRYANAFLGLEQTGVFYSDQGADSYSYGANFELRSDQNYFGRLLWGVLADTERVDYDEGQNDFSSVSALLGYQLSRRLAVDLFAGYENNSYASANDTRGFLWGGGFSWIPTPRTSLRAEFGEHYFGTTSSIDFNHRRRRSVWSATYSRELTSARSQAGQTPVYNFETPFGDPTIPNVDQTQPVGVDNALPNADVFIADRFNAQYALELRRGVLTANARYVHRDFSGAGNDQSAVQLGVDYTHQLSGKLSGLAALNWRQTDQSGAVTSTDAERNEQVALRTGLRKNLSEHWNFDFLYQLQSGDDYTENRVTFGIAADW</sequence>
<protein>
    <submittedName>
        <fullName evidence="1">TIGR03016 family PEP-CTERM system-associated outer membrane protein</fullName>
    </submittedName>
</protein>
<dbReference type="NCBIfam" id="TIGR03016">
    <property type="entry name" value="pepcterm_hypo_1"/>
    <property type="match status" value="1"/>
</dbReference>
<evidence type="ECO:0000313" key="2">
    <source>
        <dbReference type="Proteomes" id="UP001138768"/>
    </source>
</evidence>
<dbReference type="InterPro" id="IPR017467">
    <property type="entry name" value="CHP03016_PEP-CTERM"/>
</dbReference>
<comment type="caution">
    <text evidence="1">The sequence shown here is derived from an EMBL/GenBank/DDBJ whole genome shotgun (WGS) entry which is preliminary data.</text>
</comment>